<dbReference type="EMBL" id="BSYO01000034">
    <property type="protein sequence ID" value="GMH28601.1"/>
    <property type="molecule type" value="Genomic_DNA"/>
</dbReference>
<evidence type="ECO:0000256" key="1">
    <source>
        <dbReference type="SAM" id="Coils"/>
    </source>
</evidence>
<evidence type="ECO:0000313" key="2">
    <source>
        <dbReference type="EMBL" id="GMH28601.1"/>
    </source>
</evidence>
<accession>A0AAD3TG81</accession>
<keyword evidence="3" id="KW-1185">Reference proteome</keyword>
<evidence type="ECO:0000313" key="3">
    <source>
        <dbReference type="Proteomes" id="UP001279734"/>
    </source>
</evidence>
<feature type="coiled-coil region" evidence="1">
    <location>
        <begin position="52"/>
        <end position="83"/>
    </location>
</feature>
<gene>
    <name evidence="2" type="ORF">Nepgr_030444</name>
</gene>
<keyword evidence="1" id="KW-0175">Coiled coil</keyword>
<proteinExistence type="predicted"/>
<sequence>MLTQKNSKHSPCTRLRLESIFSKDSWRYKNKGSLNKLQEEFQGSERVGSAKLVTLKRKVEMLRRNENEAAKAYSAKLMALKQQEDNLFMAIHAFQSSEKHSWFTNNGCTTHLDKDAVFFKTLDTSIKTTVKLGNGED</sequence>
<comment type="caution">
    <text evidence="2">The sequence shown here is derived from an EMBL/GenBank/DDBJ whole genome shotgun (WGS) entry which is preliminary data.</text>
</comment>
<dbReference type="Proteomes" id="UP001279734">
    <property type="component" value="Unassembled WGS sequence"/>
</dbReference>
<name>A0AAD3TG81_NEPGR</name>
<organism evidence="2 3">
    <name type="scientific">Nepenthes gracilis</name>
    <name type="common">Slender pitcher plant</name>
    <dbReference type="NCBI Taxonomy" id="150966"/>
    <lineage>
        <taxon>Eukaryota</taxon>
        <taxon>Viridiplantae</taxon>
        <taxon>Streptophyta</taxon>
        <taxon>Embryophyta</taxon>
        <taxon>Tracheophyta</taxon>
        <taxon>Spermatophyta</taxon>
        <taxon>Magnoliopsida</taxon>
        <taxon>eudicotyledons</taxon>
        <taxon>Gunneridae</taxon>
        <taxon>Pentapetalae</taxon>
        <taxon>Caryophyllales</taxon>
        <taxon>Nepenthaceae</taxon>
        <taxon>Nepenthes</taxon>
    </lineage>
</organism>
<dbReference type="AlphaFoldDB" id="A0AAD3TG81"/>
<reference evidence="2" key="1">
    <citation type="submission" date="2023-05" db="EMBL/GenBank/DDBJ databases">
        <title>Nepenthes gracilis genome sequencing.</title>
        <authorList>
            <person name="Fukushima K."/>
        </authorList>
    </citation>
    <scope>NUCLEOTIDE SEQUENCE</scope>
    <source>
        <strain evidence="2">SING2019-196</strain>
    </source>
</reference>
<protein>
    <submittedName>
        <fullName evidence="2">Uncharacterized protein</fullName>
    </submittedName>
</protein>